<accession>U7PSY8</accession>
<dbReference type="OrthoDB" id="10036721at2759"/>
<dbReference type="eggNOG" id="KOG3043">
    <property type="taxonomic scope" value="Eukaryota"/>
</dbReference>
<organism evidence="4 5">
    <name type="scientific">Sporothrix schenckii (strain ATCC 58251 / de Perez 2211183)</name>
    <name type="common">Rose-picker's disease fungus</name>
    <dbReference type="NCBI Taxonomy" id="1391915"/>
    <lineage>
        <taxon>Eukaryota</taxon>
        <taxon>Fungi</taxon>
        <taxon>Dikarya</taxon>
        <taxon>Ascomycota</taxon>
        <taxon>Pezizomycotina</taxon>
        <taxon>Sordariomycetes</taxon>
        <taxon>Sordariomycetidae</taxon>
        <taxon>Ophiostomatales</taxon>
        <taxon>Ophiostomataceae</taxon>
        <taxon>Sporothrix</taxon>
    </lineage>
</organism>
<dbReference type="STRING" id="1391915.U7PSY8"/>
<evidence type="ECO:0000259" key="3">
    <source>
        <dbReference type="Pfam" id="PF17389"/>
    </source>
</evidence>
<gene>
    <name evidence="4" type="ORF">HMPREF1624_06030</name>
</gene>
<dbReference type="SUPFAM" id="SSF48208">
    <property type="entry name" value="Six-hairpin glycosidases"/>
    <property type="match status" value="1"/>
</dbReference>
<feature type="domain" description="Alpha-L-rhamnosidase six-hairpin glycosidase" evidence="3">
    <location>
        <begin position="518"/>
        <end position="733"/>
    </location>
</feature>
<dbReference type="InterPro" id="IPR035396">
    <property type="entry name" value="Bac_rhamnosid6H"/>
</dbReference>
<dbReference type="Proteomes" id="UP000018087">
    <property type="component" value="Unassembled WGS sequence"/>
</dbReference>
<feature type="compositionally biased region" description="Basic and acidic residues" evidence="1">
    <location>
        <begin position="357"/>
        <end position="367"/>
    </location>
</feature>
<evidence type="ECO:0000313" key="4">
    <source>
        <dbReference type="EMBL" id="ERS97859.1"/>
    </source>
</evidence>
<evidence type="ECO:0000256" key="1">
    <source>
        <dbReference type="SAM" id="MobiDB-lite"/>
    </source>
</evidence>
<name>U7PSY8_SPOS1</name>
<evidence type="ECO:0000313" key="5">
    <source>
        <dbReference type="Proteomes" id="UP000018087"/>
    </source>
</evidence>
<dbReference type="InterPro" id="IPR002925">
    <property type="entry name" value="Dienelactn_hydro"/>
</dbReference>
<reference evidence="5" key="1">
    <citation type="journal article" date="2014" name="Genome Announc.">
        <title>Genome sequence of the pathogenic fungus Sporothrix schenckii (ATCC 58251).</title>
        <authorList>
            <person name="Cuomo C.A."/>
            <person name="Rodriguez-Del Valle N."/>
            <person name="Perez-Sanchez L."/>
            <person name="Abouelleil A."/>
            <person name="Goldberg J."/>
            <person name="Young S."/>
            <person name="Zeng Q."/>
            <person name="Birren B.W."/>
        </authorList>
    </citation>
    <scope>NUCLEOTIDE SEQUENCE [LARGE SCALE GENOMIC DNA]</scope>
    <source>
        <strain evidence="5">ATCC 58251 / de Perez 2211183</strain>
    </source>
</reference>
<protein>
    <recommendedName>
        <fullName evidence="6">Dienelactone hydrolase domain-containing protein</fullName>
    </recommendedName>
</protein>
<feature type="region of interest" description="Disordered" evidence="1">
    <location>
        <begin position="341"/>
        <end position="368"/>
    </location>
</feature>
<dbReference type="HOGENOM" id="CLU_007933_3_0_1"/>
<dbReference type="GO" id="GO:0005975">
    <property type="term" value="P:carbohydrate metabolic process"/>
    <property type="evidence" value="ECO:0007669"/>
    <property type="project" value="InterPro"/>
</dbReference>
<dbReference type="Gene3D" id="1.50.10.10">
    <property type="match status" value="1"/>
</dbReference>
<evidence type="ECO:0000259" key="2">
    <source>
        <dbReference type="Pfam" id="PF01738"/>
    </source>
</evidence>
<evidence type="ECO:0008006" key="6">
    <source>
        <dbReference type="Google" id="ProtNLM"/>
    </source>
</evidence>
<keyword evidence="5" id="KW-1185">Reference proteome</keyword>
<sequence>MALSECCVKGFVWEGTPEGRVGKIAGGQYNAYIAGKNSPAAVLFIHDVYGWENPNARLMADHYARQTGVTVYVPDFFRGEVIRRSDHPELADAEFLKQHVLPFVGRHPRDARDKDVFAVARALRREHGHDRLAVIGYCYGGWAALRLGAKPEDQPEDEDKDAKPIEGPLVHAVSTAHPSLATERDLAGVAVPLQILAPEIDQLYTPALKQFTFDVTAKNGIPLDYLHFPGVAHGSLMRGNQKSPEARKVVERAHRFDETAFPGPWEDSILAAATRTITPRSVVETLTKTVNGDLIPTSRAPYDPTKVPLVLAGNGSQVVFDFGQEVGGLVTLIYTVSRNDEIHIGGDDDDDDDDAENRDHSTRDAPTSRKARIGLAFSESSDFTGQWSDASNGAFQGPDGAIYAEIDEPGETTYTMPDASLRGGFRYLTVFLEADGDGNAGLVAALHNVTLDIAFQPTWPNLRAYQGYFDCDDPLLNRIWYAGAYTLQTNAVPPTTGRHVPFLKTGWANDGLLGPGHTILVDGAKRDRAVWPGDMGVAVPSLFVSTGDMESVKNALQTMYDNQNPDGSFPEAGPPLLQQGSDTYHMWTMIGTYNYVLYTNDTTFLARNWAGYQRAMSFITAKQVQVDSKRGLLNATGVRDWARLNVGGNMTEAQVILYQTLTTGTQLGTWLGTNATGNTSTVWAAAAEHLRNITLATCYDPQVGLFRDNALPSSKIYPQDANALALAFGMTSSSVTAVSYDVDTFSVNISDNLVRNWQSAANPYPVTPELPGHVSPFISSWEVRGHFLARETDRALKLVRSVWGGYLDRLDGSQSSLVEGLVIDPGSEGLSFGYRWNRGYGGAHNDTAVAASYTSHSHGWSAGPTSALTEFVLGLSVTGVAGSTWQFAPQMGGRGSGTKGIGRAEGGFITPLGKFQASWVCSCFANGTCDDIGKSDNSFEATTTLEKTVFVYGQPRRA</sequence>
<dbReference type="SUPFAM" id="SSF53474">
    <property type="entry name" value="alpha/beta-Hydrolases"/>
    <property type="match status" value="1"/>
</dbReference>
<dbReference type="Gene3D" id="3.40.50.1820">
    <property type="entry name" value="alpha/beta hydrolase"/>
    <property type="match status" value="1"/>
</dbReference>
<dbReference type="Pfam" id="PF01738">
    <property type="entry name" value="DLH"/>
    <property type="match status" value="1"/>
</dbReference>
<dbReference type="PANTHER" id="PTHR34987:SF5">
    <property type="entry name" value="ALPHA-RHAMNOSIDASE"/>
    <property type="match status" value="1"/>
</dbReference>
<dbReference type="Pfam" id="PF17389">
    <property type="entry name" value="Bac_rhamnosid6H"/>
    <property type="match status" value="1"/>
</dbReference>
<dbReference type="AlphaFoldDB" id="U7PSY8"/>
<dbReference type="GO" id="GO:0016787">
    <property type="term" value="F:hydrolase activity"/>
    <property type="evidence" value="ECO:0007669"/>
    <property type="project" value="InterPro"/>
</dbReference>
<dbReference type="PANTHER" id="PTHR34987">
    <property type="entry name" value="C, PUTATIVE (AFU_ORTHOLOGUE AFUA_3G02880)-RELATED"/>
    <property type="match status" value="1"/>
</dbReference>
<feature type="domain" description="Dienelactone hydrolase" evidence="2">
    <location>
        <begin position="30"/>
        <end position="243"/>
    </location>
</feature>
<proteinExistence type="predicted"/>
<dbReference type="InterPro" id="IPR029058">
    <property type="entry name" value="AB_hydrolase_fold"/>
</dbReference>
<dbReference type="EMBL" id="KI440847">
    <property type="protein sequence ID" value="ERS97859.1"/>
    <property type="molecule type" value="Genomic_DNA"/>
</dbReference>
<feature type="compositionally biased region" description="Acidic residues" evidence="1">
    <location>
        <begin position="347"/>
        <end position="356"/>
    </location>
</feature>
<dbReference type="InterPro" id="IPR008928">
    <property type="entry name" value="6-hairpin_glycosidase_sf"/>
</dbReference>
<dbReference type="InterPro" id="IPR012341">
    <property type="entry name" value="6hp_glycosidase-like_sf"/>
</dbReference>